<keyword evidence="2" id="KW-0479">Metal-binding</keyword>
<dbReference type="GO" id="GO:0008270">
    <property type="term" value="F:zinc ion binding"/>
    <property type="evidence" value="ECO:0007669"/>
    <property type="project" value="UniProtKB-KW"/>
</dbReference>
<dbReference type="Pfam" id="PF00096">
    <property type="entry name" value="zf-C2H2"/>
    <property type="match status" value="3"/>
</dbReference>
<evidence type="ECO:0000259" key="13">
    <source>
        <dbReference type="PROSITE" id="PS50157"/>
    </source>
</evidence>
<feature type="domain" description="C2H2-type" evidence="13">
    <location>
        <begin position="251"/>
        <end position="278"/>
    </location>
</feature>
<dbReference type="FunFam" id="3.30.160.60:FF:000257">
    <property type="entry name" value="ZXD family zinc finger C"/>
    <property type="match status" value="1"/>
</dbReference>
<evidence type="ECO:0000256" key="1">
    <source>
        <dbReference type="ARBA" id="ARBA00004123"/>
    </source>
</evidence>
<keyword evidence="9" id="KW-0539">Nucleus</keyword>
<dbReference type="AlphaFoldDB" id="A0AAV2R9L2"/>
<keyword evidence="7" id="KW-0238">DNA-binding</keyword>
<gene>
    <name evidence="14" type="ORF">MNOR_LOCUS21371</name>
</gene>
<keyword evidence="12" id="KW-1133">Transmembrane helix</keyword>
<evidence type="ECO:0000256" key="11">
    <source>
        <dbReference type="SAM" id="MobiDB-lite"/>
    </source>
</evidence>
<evidence type="ECO:0000256" key="4">
    <source>
        <dbReference type="ARBA" id="ARBA00022771"/>
    </source>
</evidence>
<dbReference type="Proteomes" id="UP001497623">
    <property type="component" value="Unassembled WGS sequence"/>
</dbReference>
<dbReference type="EMBL" id="CAXKWB010017157">
    <property type="protein sequence ID" value="CAL4118133.1"/>
    <property type="molecule type" value="Genomic_DNA"/>
</dbReference>
<feature type="transmembrane region" description="Helical" evidence="12">
    <location>
        <begin position="84"/>
        <end position="103"/>
    </location>
</feature>
<dbReference type="SUPFAM" id="SSF57667">
    <property type="entry name" value="beta-beta-alpha zinc fingers"/>
    <property type="match status" value="2"/>
</dbReference>
<evidence type="ECO:0000256" key="7">
    <source>
        <dbReference type="ARBA" id="ARBA00023125"/>
    </source>
</evidence>
<dbReference type="PANTHER" id="PTHR23235">
    <property type="entry name" value="KRUEPPEL-LIKE TRANSCRIPTION FACTOR"/>
    <property type="match status" value="1"/>
</dbReference>
<evidence type="ECO:0000313" key="15">
    <source>
        <dbReference type="Proteomes" id="UP001497623"/>
    </source>
</evidence>
<dbReference type="SMART" id="SM00355">
    <property type="entry name" value="ZnF_C2H2"/>
    <property type="match status" value="3"/>
</dbReference>
<sequence length="358" mass="40840">MSSIENNKSSSFGHQRSMHIGNDKNHNNTVVRPHPRVMWTKGGDAAVELALSWCVLTRFLSGGGHRDKGVQEWYKGILRRHRKCWLGSITGGTFQLCFLFYGYCLIHSDDEDGVMSPSSSSELFRPWQVVQMPSPKRIKRKSSPSPQRESQMPHSSSFLLHNPVSKLSPPSNQAMSSPVPLRSFPQLSSLPVIIDPLLSHAAALRGHLPPVMLPPAFSMTPQDPLIPLLDALVPVSEMERVMARRTRPKRFTCPECDSAFSNKGQLKGHVRIHTGERPFICEHEGCDKTFTRNEELTRHRRIHSGARPFPCPLCDKRFGRRDHLKKHVRTHQERQALLPHRHLLQQQHLLQQLHHFQL</sequence>
<dbReference type="GO" id="GO:0000981">
    <property type="term" value="F:DNA-binding transcription factor activity, RNA polymerase II-specific"/>
    <property type="evidence" value="ECO:0007669"/>
    <property type="project" value="TreeGrafter"/>
</dbReference>
<dbReference type="FunFam" id="3.30.160.60:FF:000646">
    <property type="entry name" value="Myeloid zinc finger 1"/>
    <property type="match status" value="1"/>
</dbReference>
<evidence type="ECO:0000256" key="6">
    <source>
        <dbReference type="ARBA" id="ARBA00023015"/>
    </source>
</evidence>
<feature type="domain" description="C2H2-type" evidence="13">
    <location>
        <begin position="309"/>
        <end position="336"/>
    </location>
</feature>
<dbReference type="InterPro" id="IPR036236">
    <property type="entry name" value="Znf_C2H2_sf"/>
</dbReference>
<reference evidence="14 15" key="1">
    <citation type="submission" date="2024-05" db="EMBL/GenBank/DDBJ databases">
        <authorList>
            <person name="Wallberg A."/>
        </authorList>
    </citation>
    <scope>NUCLEOTIDE SEQUENCE [LARGE SCALE GENOMIC DNA]</scope>
</reference>
<evidence type="ECO:0000256" key="5">
    <source>
        <dbReference type="ARBA" id="ARBA00022833"/>
    </source>
</evidence>
<comment type="subcellular location">
    <subcellularLocation>
        <location evidence="1">Nucleus</location>
    </subcellularLocation>
</comment>
<evidence type="ECO:0000256" key="9">
    <source>
        <dbReference type="ARBA" id="ARBA00023242"/>
    </source>
</evidence>
<dbReference type="Gene3D" id="3.30.160.60">
    <property type="entry name" value="Classic Zinc Finger"/>
    <property type="match status" value="3"/>
</dbReference>
<keyword evidence="3" id="KW-0677">Repeat</keyword>
<accession>A0AAV2R9L2</accession>
<keyword evidence="4 10" id="KW-0863">Zinc-finger</keyword>
<evidence type="ECO:0000256" key="2">
    <source>
        <dbReference type="ARBA" id="ARBA00022723"/>
    </source>
</evidence>
<keyword evidence="5" id="KW-0862">Zinc</keyword>
<organism evidence="14 15">
    <name type="scientific">Meganyctiphanes norvegica</name>
    <name type="common">Northern krill</name>
    <name type="synonym">Thysanopoda norvegica</name>
    <dbReference type="NCBI Taxonomy" id="48144"/>
    <lineage>
        <taxon>Eukaryota</taxon>
        <taxon>Metazoa</taxon>
        <taxon>Ecdysozoa</taxon>
        <taxon>Arthropoda</taxon>
        <taxon>Crustacea</taxon>
        <taxon>Multicrustacea</taxon>
        <taxon>Malacostraca</taxon>
        <taxon>Eumalacostraca</taxon>
        <taxon>Eucarida</taxon>
        <taxon>Euphausiacea</taxon>
        <taxon>Euphausiidae</taxon>
        <taxon>Meganyctiphanes</taxon>
    </lineage>
</organism>
<evidence type="ECO:0000256" key="12">
    <source>
        <dbReference type="SAM" id="Phobius"/>
    </source>
</evidence>
<evidence type="ECO:0000313" key="14">
    <source>
        <dbReference type="EMBL" id="CAL4118133.1"/>
    </source>
</evidence>
<keyword evidence="6" id="KW-0805">Transcription regulation</keyword>
<feature type="region of interest" description="Disordered" evidence="11">
    <location>
        <begin position="134"/>
        <end position="155"/>
    </location>
</feature>
<dbReference type="FunFam" id="3.30.160.60:FF:001182">
    <property type="entry name" value="Zinc finger, C2H2 type"/>
    <property type="match status" value="1"/>
</dbReference>
<dbReference type="PANTHER" id="PTHR23235:SF139">
    <property type="entry name" value="HUCKEBEIN"/>
    <property type="match status" value="1"/>
</dbReference>
<keyword evidence="12" id="KW-0812">Transmembrane</keyword>
<keyword evidence="15" id="KW-1185">Reference proteome</keyword>
<feature type="compositionally biased region" description="Polar residues" evidence="11">
    <location>
        <begin position="1"/>
        <end position="14"/>
    </location>
</feature>
<dbReference type="InterPro" id="IPR013087">
    <property type="entry name" value="Znf_C2H2_type"/>
</dbReference>
<dbReference type="PROSITE" id="PS50157">
    <property type="entry name" value="ZINC_FINGER_C2H2_2"/>
    <property type="match status" value="3"/>
</dbReference>
<keyword evidence="8" id="KW-0804">Transcription</keyword>
<dbReference type="GO" id="GO:0000978">
    <property type="term" value="F:RNA polymerase II cis-regulatory region sequence-specific DNA binding"/>
    <property type="evidence" value="ECO:0007669"/>
    <property type="project" value="TreeGrafter"/>
</dbReference>
<keyword evidence="12" id="KW-0472">Membrane</keyword>
<feature type="domain" description="C2H2-type" evidence="13">
    <location>
        <begin position="279"/>
        <end position="308"/>
    </location>
</feature>
<dbReference type="PROSITE" id="PS00028">
    <property type="entry name" value="ZINC_FINGER_C2H2_1"/>
    <property type="match status" value="3"/>
</dbReference>
<dbReference type="GO" id="GO:0005634">
    <property type="term" value="C:nucleus"/>
    <property type="evidence" value="ECO:0007669"/>
    <property type="project" value="UniProtKB-SubCell"/>
</dbReference>
<protein>
    <recommendedName>
        <fullName evidence="13">C2H2-type domain-containing protein</fullName>
    </recommendedName>
</protein>
<evidence type="ECO:0000256" key="10">
    <source>
        <dbReference type="PROSITE-ProRule" id="PRU00042"/>
    </source>
</evidence>
<feature type="non-terminal residue" evidence="14">
    <location>
        <position position="358"/>
    </location>
</feature>
<evidence type="ECO:0000256" key="8">
    <source>
        <dbReference type="ARBA" id="ARBA00023163"/>
    </source>
</evidence>
<proteinExistence type="predicted"/>
<name>A0AAV2R9L2_MEGNR</name>
<feature type="region of interest" description="Disordered" evidence="11">
    <location>
        <begin position="1"/>
        <end position="31"/>
    </location>
</feature>
<comment type="caution">
    <text evidence="14">The sequence shown here is derived from an EMBL/GenBank/DDBJ whole genome shotgun (WGS) entry which is preliminary data.</text>
</comment>
<evidence type="ECO:0000256" key="3">
    <source>
        <dbReference type="ARBA" id="ARBA00022737"/>
    </source>
</evidence>